<evidence type="ECO:0000313" key="1">
    <source>
        <dbReference type="EMBL" id="KAF9763335.1"/>
    </source>
</evidence>
<dbReference type="Proteomes" id="UP000740883">
    <property type="component" value="Unassembled WGS sequence"/>
</dbReference>
<dbReference type="InterPro" id="IPR035992">
    <property type="entry name" value="Ricin_B-like_lectins"/>
</dbReference>
<dbReference type="CDD" id="cd00161">
    <property type="entry name" value="beta-trefoil_Ricin-like"/>
    <property type="match status" value="1"/>
</dbReference>
<sequence>MLLLLSLQAVLSYHVFIKHYKSDFYVCDTPHHDIHTDIPEPCGCDTATVYNVIPLNSFDVMILDAHTGKAFNLTCGDKLNLFLYTGYENQIFSLKTVADNVFAISHKGKCIEPNPHGNGYDYAPCDGSDNQLFRFIHIDHSAPAPHAYTHYIEPHRHFYSDPHTDNIHHTLGHAIHTPTCRGNRCIEDLIINHSCSSCINGDCSTCPRNDIYYNDYPHHDYPHHDTCGDNSNSCPHKQKGSCGTQYPSGTRDHYGCPY</sequence>
<protein>
    <submittedName>
        <fullName evidence="1">Uncharacterized protein</fullName>
    </submittedName>
</protein>
<gene>
    <name evidence="1" type="ORF">NGRA_1331</name>
</gene>
<dbReference type="SUPFAM" id="SSF50370">
    <property type="entry name" value="Ricin B-like lectins"/>
    <property type="match status" value="1"/>
</dbReference>
<name>A0A9P6KZ76_9MICR</name>
<comment type="caution">
    <text evidence="1">The sequence shown here is derived from an EMBL/GenBank/DDBJ whole genome shotgun (WGS) entry which is preliminary data.</text>
</comment>
<keyword evidence="2" id="KW-1185">Reference proteome</keyword>
<proteinExistence type="predicted"/>
<organism evidence="1 2">
    <name type="scientific">Nosema granulosis</name>
    <dbReference type="NCBI Taxonomy" id="83296"/>
    <lineage>
        <taxon>Eukaryota</taxon>
        <taxon>Fungi</taxon>
        <taxon>Fungi incertae sedis</taxon>
        <taxon>Microsporidia</taxon>
        <taxon>Nosematidae</taxon>
        <taxon>Nosema</taxon>
    </lineage>
</organism>
<dbReference type="AlphaFoldDB" id="A0A9P6KZ76"/>
<reference evidence="1 2" key="1">
    <citation type="journal article" date="2020" name="Genome Biol. Evol.">
        <title>Comparative genomics of strictly vertically transmitted, feminizing microsporidia endosymbionts of amphipod crustaceans.</title>
        <authorList>
            <person name="Cormier A."/>
            <person name="Chebbi M.A."/>
            <person name="Giraud I."/>
            <person name="Wattier R."/>
            <person name="Teixeira M."/>
            <person name="Gilbert C."/>
            <person name="Rigaud T."/>
            <person name="Cordaux R."/>
        </authorList>
    </citation>
    <scope>NUCLEOTIDE SEQUENCE [LARGE SCALE GENOMIC DNA]</scope>
    <source>
        <strain evidence="1 2">Ou3-Ou53</strain>
    </source>
</reference>
<dbReference type="EMBL" id="SBJO01000080">
    <property type="protein sequence ID" value="KAF9763335.1"/>
    <property type="molecule type" value="Genomic_DNA"/>
</dbReference>
<accession>A0A9P6KZ76</accession>
<evidence type="ECO:0000313" key="2">
    <source>
        <dbReference type="Proteomes" id="UP000740883"/>
    </source>
</evidence>